<comment type="caution">
    <text evidence="1">The sequence shown here is derived from an EMBL/GenBank/DDBJ whole genome shotgun (WGS) entry which is preliminary data.</text>
</comment>
<dbReference type="Proteomes" id="UP000440578">
    <property type="component" value="Unassembled WGS sequence"/>
</dbReference>
<accession>A0A6A4W4V4</accession>
<proteinExistence type="predicted"/>
<reference evidence="1 2" key="1">
    <citation type="submission" date="2019-07" db="EMBL/GenBank/DDBJ databases">
        <title>Draft genome assembly of a fouling barnacle, Amphibalanus amphitrite (Darwin, 1854): The first reference genome for Thecostraca.</title>
        <authorList>
            <person name="Kim W."/>
        </authorList>
    </citation>
    <scope>NUCLEOTIDE SEQUENCE [LARGE SCALE GENOMIC DNA]</scope>
    <source>
        <strain evidence="1">SNU_AA5</strain>
        <tissue evidence="1">Soma without cirri and trophi</tissue>
    </source>
</reference>
<evidence type="ECO:0000313" key="2">
    <source>
        <dbReference type="Proteomes" id="UP000440578"/>
    </source>
</evidence>
<name>A0A6A4W4V4_AMPAM</name>
<organism evidence="1 2">
    <name type="scientific">Amphibalanus amphitrite</name>
    <name type="common">Striped barnacle</name>
    <name type="synonym">Balanus amphitrite</name>
    <dbReference type="NCBI Taxonomy" id="1232801"/>
    <lineage>
        <taxon>Eukaryota</taxon>
        <taxon>Metazoa</taxon>
        <taxon>Ecdysozoa</taxon>
        <taxon>Arthropoda</taxon>
        <taxon>Crustacea</taxon>
        <taxon>Multicrustacea</taxon>
        <taxon>Cirripedia</taxon>
        <taxon>Thoracica</taxon>
        <taxon>Thoracicalcarea</taxon>
        <taxon>Balanomorpha</taxon>
        <taxon>Balanoidea</taxon>
        <taxon>Balanidae</taxon>
        <taxon>Amphibalaninae</taxon>
        <taxon>Amphibalanus</taxon>
    </lineage>
</organism>
<sequence length="82" mass="9095">MSLVPSITTEAIREIFKVPKTLTEVGFSVVSSTTNGHRTNQSFRNGLGADDEHPEWIINPYSTDDQSIRIVELTTSDVFSPL</sequence>
<evidence type="ECO:0000313" key="1">
    <source>
        <dbReference type="EMBL" id="KAF0298804.1"/>
    </source>
</evidence>
<protein>
    <submittedName>
        <fullName evidence="1">Uncharacterized protein</fullName>
    </submittedName>
</protein>
<dbReference type="AlphaFoldDB" id="A0A6A4W4V4"/>
<dbReference type="EMBL" id="VIIS01001409">
    <property type="protein sequence ID" value="KAF0298804.1"/>
    <property type="molecule type" value="Genomic_DNA"/>
</dbReference>
<gene>
    <name evidence="1" type="ORF">FJT64_000432</name>
</gene>
<keyword evidence="2" id="KW-1185">Reference proteome</keyword>
<dbReference type="OrthoDB" id="6381099at2759"/>